<dbReference type="PANTHER" id="PTHR33434">
    <property type="entry name" value="DEGV DOMAIN-CONTAINING PROTEIN DR_1986-RELATED"/>
    <property type="match status" value="1"/>
</dbReference>
<name>E7G917_9FIRM</name>
<organism evidence="2 3">
    <name type="scientific">Coprobacillus cateniformis</name>
    <dbReference type="NCBI Taxonomy" id="100884"/>
    <lineage>
        <taxon>Bacteria</taxon>
        <taxon>Bacillati</taxon>
        <taxon>Bacillota</taxon>
        <taxon>Erysipelotrichia</taxon>
        <taxon>Erysipelotrichales</taxon>
        <taxon>Coprobacillaceae</taxon>
        <taxon>Coprobacillus</taxon>
    </lineage>
</organism>
<comment type="caution">
    <text evidence="2">The sequence shown here is derived from an EMBL/GenBank/DDBJ whole genome shotgun (WGS) entry which is preliminary data.</text>
</comment>
<dbReference type="eggNOG" id="COG1307">
    <property type="taxonomic scope" value="Bacteria"/>
</dbReference>
<dbReference type="Gene3D" id="3.30.1180.10">
    <property type="match status" value="1"/>
</dbReference>
<dbReference type="Pfam" id="PF02645">
    <property type="entry name" value="DegV"/>
    <property type="match status" value="1"/>
</dbReference>
<keyword evidence="3" id="KW-1185">Reference proteome</keyword>
<evidence type="ECO:0000313" key="3">
    <source>
        <dbReference type="Proteomes" id="UP000003157"/>
    </source>
</evidence>
<dbReference type="RefSeq" id="WP_008788371.1">
    <property type="nucleotide sequence ID" value="NZ_AKCB01000002.1"/>
</dbReference>
<dbReference type="OrthoDB" id="9780216at2"/>
<dbReference type="EMBL" id="ADKX01000023">
    <property type="protein sequence ID" value="EFW05458.1"/>
    <property type="molecule type" value="Genomic_DNA"/>
</dbReference>
<dbReference type="InterPro" id="IPR003797">
    <property type="entry name" value="DegV"/>
</dbReference>
<dbReference type="InterPro" id="IPR043168">
    <property type="entry name" value="DegV_C"/>
</dbReference>
<gene>
    <name evidence="2" type="ORF">HMPREF9488_01255</name>
</gene>
<dbReference type="STRING" id="100884.GCA_000269565_03096"/>
<dbReference type="AlphaFoldDB" id="E7G917"/>
<dbReference type="InterPro" id="IPR050270">
    <property type="entry name" value="DegV_domain_contain"/>
</dbReference>
<dbReference type="Gene3D" id="3.40.50.10170">
    <property type="match status" value="1"/>
</dbReference>
<evidence type="ECO:0000256" key="1">
    <source>
        <dbReference type="ARBA" id="ARBA00023121"/>
    </source>
</evidence>
<proteinExistence type="predicted"/>
<sequence length="289" mass="32983">MDKYTKGFVILAESGSDLPKDIAEKYGIEIVPMHVMFNHKNYDDGEFPIKEIIDYYDKTKTIPTTSATNVGEYMNAYQKIHQEHPDKLILHLCYSAVTTATYQNANIASEGLDYVCHIDTQFVSGGQGFLLYKVAKYLENYPDIELKALKSYIYKLIEKTHMVFLPSQLDFLKAGGRVSNAAYLGANILGLKPIIEIIDGKLVGTKKYRGRDMKKICKRMMNEFLTEYDCHLEDFFMLHSYGLDKTIMKETENIAKEHGFQNIRWIETGGVITSHSGPGCFGFIFEENK</sequence>
<evidence type="ECO:0008006" key="4">
    <source>
        <dbReference type="Google" id="ProtNLM"/>
    </source>
</evidence>
<dbReference type="PANTHER" id="PTHR33434:SF2">
    <property type="entry name" value="FATTY ACID-BINDING PROTEIN TM_1468"/>
    <property type="match status" value="1"/>
</dbReference>
<dbReference type="GO" id="GO:0008289">
    <property type="term" value="F:lipid binding"/>
    <property type="evidence" value="ECO:0007669"/>
    <property type="project" value="UniProtKB-KW"/>
</dbReference>
<reference evidence="2 3" key="1">
    <citation type="submission" date="2010-12" db="EMBL/GenBank/DDBJ databases">
        <title>The Genome Sequence of Coprobacillus sp. strain 29_1.</title>
        <authorList>
            <consortium name="The Broad Institute Genome Sequencing Platform"/>
            <person name="Earl A."/>
            <person name="Ward D."/>
            <person name="Feldgarden M."/>
            <person name="Gevers D."/>
            <person name="Daigneault M."/>
            <person name="Sibley C.D."/>
            <person name="White A."/>
            <person name="Strauss J."/>
            <person name="Allen-Vercoe E."/>
            <person name="Young S.K."/>
            <person name="Zeng Q."/>
            <person name="Gargeya S."/>
            <person name="Fitzgerald M."/>
            <person name="Haas B."/>
            <person name="Abouelleil A."/>
            <person name="Alvarado L."/>
            <person name="Arachchi H.M."/>
            <person name="Berlin A."/>
            <person name="Brown A."/>
            <person name="Chapman S.B."/>
            <person name="Chen Z."/>
            <person name="Dunbar C."/>
            <person name="Freedman E."/>
            <person name="Gearin G."/>
            <person name="Gellesch M."/>
            <person name="Goldberg J."/>
            <person name="Griggs A."/>
            <person name="Gujja S."/>
            <person name="Heilman E."/>
            <person name="Heiman D."/>
            <person name="Howarth C."/>
            <person name="Larson L."/>
            <person name="Lui A."/>
            <person name="MacDonald P.J.P."/>
            <person name="Mehta T."/>
            <person name="Montmayeur A."/>
            <person name="Murphy C."/>
            <person name="Neiman D."/>
            <person name="Pearson M."/>
            <person name="Priest M."/>
            <person name="Roberts A."/>
            <person name="Saif S."/>
            <person name="Shea T."/>
            <person name="Shenoy N."/>
            <person name="Sisk P."/>
            <person name="Stolte C."/>
            <person name="Sykes S."/>
            <person name="White J."/>
            <person name="Yandava C."/>
            <person name="Nusbaum C."/>
            <person name="Birren B."/>
        </authorList>
    </citation>
    <scope>NUCLEOTIDE SEQUENCE [LARGE SCALE GENOMIC DNA]</scope>
    <source>
        <strain evidence="2 3">29_1</strain>
    </source>
</reference>
<dbReference type="GeneID" id="78230890"/>
<keyword evidence="1" id="KW-0446">Lipid-binding</keyword>
<accession>E7G917</accession>
<dbReference type="HOGENOM" id="CLU_048251_4_2_9"/>
<dbReference type="SUPFAM" id="SSF82549">
    <property type="entry name" value="DAK1/DegV-like"/>
    <property type="match status" value="1"/>
</dbReference>
<dbReference type="PROSITE" id="PS51482">
    <property type="entry name" value="DEGV"/>
    <property type="match status" value="1"/>
</dbReference>
<dbReference type="NCBIfam" id="TIGR00762">
    <property type="entry name" value="DegV"/>
    <property type="match status" value="1"/>
</dbReference>
<protein>
    <recommendedName>
        <fullName evidence="4">DegV family protein</fullName>
    </recommendedName>
</protein>
<evidence type="ECO:0000313" key="2">
    <source>
        <dbReference type="EMBL" id="EFW05458.1"/>
    </source>
</evidence>
<dbReference type="Proteomes" id="UP000003157">
    <property type="component" value="Unassembled WGS sequence"/>
</dbReference>